<keyword evidence="1" id="KW-0378">Hydrolase</keyword>
<keyword evidence="2 4" id="KW-0347">Helicase</keyword>
<proteinExistence type="predicted"/>
<keyword evidence="2 4" id="KW-0547">Nucleotide-binding</keyword>
<dbReference type="InterPro" id="IPR027417">
    <property type="entry name" value="P-loop_NTPase"/>
</dbReference>
<dbReference type="EMBL" id="CASHTH010004032">
    <property type="protein sequence ID" value="CAI8052702.1"/>
    <property type="molecule type" value="Genomic_DNA"/>
</dbReference>
<dbReference type="Pfam" id="PF19833">
    <property type="entry name" value="RecG_dom3_C"/>
    <property type="match status" value="1"/>
</dbReference>
<organism evidence="4 5">
    <name type="scientific">Geodia barretti</name>
    <name type="common">Barrett's horny sponge</name>
    <dbReference type="NCBI Taxonomy" id="519541"/>
    <lineage>
        <taxon>Eukaryota</taxon>
        <taxon>Metazoa</taxon>
        <taxon>Porifera</taxon>
        <taxon>Demospongiae</taxon>
        <taxon>Heteroscleromorpha</taxon>
        <taxon>Tetractinellida</taxon>
        <taxon>Astrophorina</taxon>
        <taxon>Geodiidae</taxon>
        <taxon>Geodia</taxon>
    </lineage>
</organism>
<keyword evidence="2 4" id="KW-0067">ATP-binding</keyword>
<evidence type="ECO:0000256" key="2">
    <source>
        <dbReference type="ARBA" id="ARBA00022806"/>
    </source>
</evidence>
<evidence type="ECO:0000313" key="5">
    <source>
        <dbReference type="Proteomes" id="UP001174909"/>
    </source>
</evidence>
<sequence>MLIEGADRFGLSQLHQFRGRVGRGEHKSYCILMSENPSQLAQERLSALERTRDGFQLAEVDLEMRGPGDFFGTRQSGLPSLRMAQLSDRDLLDMARHEATSIIEKDPELALEEHATLAAQVARFMERVSAEFT</sequence>
<name>A0AA35TTA9_GEOBA</name>
<dbReference type="PANTHER" id="PTHR47964">
    <property type="entry name" value="ATP-DEPENDENT DNA HELICASE HOMOLOG RECG, CHLOROPLASTIC"/>
    <property type="match status" value="1"/>
</dbReference>
<dbReference type="Proteomes" id="UP001174909">
    <property type="component" value="Unassembled WGS sequence"/>
</dbReference>
<keyword evidence="5" id="KW-1185">Reference proteome</keyword>
<evidence type="ECO:0000259" key="3">
    <source>
        <dbReference type="Pfam" id="PF19833"/>
    </source>
</evidence>
<evidence type="ECO:0000256" key="1">
    <source>
        <dbReference type="ARBA" id="ARBA00022801"/>
    </source>
</evidence>
<feature type="domain" description="ATP-dependent DNA helicase RecG" evidence="3">
    <location>
        <begin position="51"/>
        <end position="122"/>
    </location>
</feature>
<dbReference type="InterPro" id="IPR047112">
    <property type="entry name" value="RecG/Mfd"/>
</dbReference>
<dbReference type="Gene3D" id="3.40.50.300">
    <property type="entry name" value="P-loop containing nucleotide triphosphate hydrolases"/>
    <property type="match status" value="1"/>
</dbReference>
<evidence type="ECO:0000313" key="4">
    <source>
        <dbReference type="EMBL" id="CAI8052702.1"/>
    </source>
</evidence>
<dbReference type="GO" id="GO:0006281">
    <property type="term" value="P:DNA repair"/>
    <property type="evidence" value="ECO:0007669"/>
    <property type="project" value="InterPro"/>
</dbReference>
<dbReference type="GO" id="GO:0016787">
    <property type="term" value="F:hydrolase activity"/>
    <property type="evidence" value="ECO:0007669"/>
    <property type="project" value="UniProtKB-KW"/>
</dbReference>
<dbReference type="PANTHER" id="PTHR47964:SF1">
    <property type="entry name" value="ATP-DEPENDENT DNA HELICASE HOMOLOG RECG, CHLOROPLASTIC"/>
    <property type="match status" value="1"/>
</dbReference>
<protein>
    <submittedName>
        <fullName evidence="4">ATP-dependent DNA helicase RecG</fullName>
    </submittedName>
</protein>
<dbReference type="GO" id="GO:0003678">
    <property type="term" value="F:DNA helicase activity"/>
    <property type="evidence" value="ECO:0007669"/>
    <property type="project" value="TreeGrafter"/>
</dbReference>
<comment type="caution">
    <text evidence="4">The sequence shown here is derived from an EMBL/GenBank/DDBJ whole genome shotgun (WGS) entry which is preliminary data.</text>
</comment>
<dbReference type="AlphaFoldDB" id="A0AA35TTA9"/>
<dbReference type="InterPro" id="IPR045562">
    <property type="entry name" value="RecG_dom3_C"/>
</dbReference>
<reference evidence="4" key="1">
    <citation type="submission" date="2023-03" db="EMBL/GenBank/DDBJ databases">
        <authorList>
            <person name="Steffen K."/>
            <person name="Cardenas P."/>
        </authorList>
    </citation>
    <scope>NUCLEOTIDE SEQUENCE</scope>
</reference>
<gene>
    <name evidence="4" type="ORF">GBAR_LOCUS28827</name>
</gene>
<accession>A0AA35TTA9</accession>
<dbReference type="SUPFAM" id="SSF52540">
    <property type="entry name" value="P-loop containing nucleoside triphosphate hydrolases"/>
    <property type="match status" value="1"/>
</dbReference>